<dbReference type="Pfam" id="PF12833">
    <property type="entry name" value="HTH_18"/>
    <property type="match status" value="1"/>
</dbReference>
<evidence type="ECO:0000256" key="1">
    <source>
        <dbReference type="ARBA" id="ARBA00023015"/>
    </source>
</evidence>
<accession>A0A1C4YX31</accession>
<evidence type="ECO:0000256" key="3">
    <source>
        <dbReference type="ARBA" id="ARBA00023163"/>
    </source>
</evidence>
<dbReference type="PROSITE" id="PS01124">
    <property type="entry name" value="HTH_ARAC_FAMILY_2"/>
    <property type="match status" value="1"/>
</dbReference>
<keyword evidence="1" id="KW-0805">Transcription regulation</keyword>
<sequence>MLPRDTIDTTVLPPAERFGMWLDLVARTSAPLRIRSAHSDDFAARADFIDLSPVQLVQYEYPSLDATRGRKQVRQSDPELYILALTTGGVGTSSQDGHRSEIQAGEFTFYDASRPHDVCHHATEPERDQATSIITMIPHAALPLPPQRMAALYGGRMSGSEGIGALLAQFLVQVTGHPEQYHAADASRLGAIGLDLATTMLGRHLVAEDAVPAEVRRRALLAQVQAYVHRHLGDATLNPGVVADAHHISVRSLHRLFEAEESTVASYIRDLRLTRCRRDLSDPALRNQPVQTIAARWGFPDKAHFSRAFRAAYGVSPQEHRDTASHPARIVNGAASVVNSRRAD</sequence>
<evidence type="ECO:0000259" key="4">
    <source>
        <dbReference type="PROSITE" id="PS01124"/>
    </source>
</evidence>
<dbReference type="InterPro" id="IPR050204">
    <property type="entry name" value="AraC_XylS_family_regulators"/>
</dbReference>
<protein>
    <submittedName>
        <fullName evidence="5">AraC-type DNA-binding protein</fullName>
    </submittedName>
</protein>
<dbReference type="GO" id="GO:0043565">
    <property type="term" value="F:sequence-specific DNA binding"/>
    <property type="evidence" value="ECO:0007669"/>
    <property type="project" value="InterPro"/>
</dbReference>
<evidence type="ECO:0000313" key="6">
    <source>
        <dbReference type="Proteomes" id="UP000198224"/>
    </source>
</evidence>
<dbReference type="SMART" id="SM00342">
    <property type="entry name" value="HTH_ARAC"/>
    <property type="match status" value="1"/>
</dbReference>
<dbReference type="InterPro" id="IPR009057">
    <property type="entry name" value="Homeodomain-like_sf"/>
</dbReference>
<dbReference type="GO" id="GO:0003700">
    <property type="term" value="F:DNA-binding transcription factor activity"/>
    <property type="evidence" value="ECO:0007669"/>
    <property type="project" value="InterPro"/>
</dbReference>
<dbReference type="RefSeq" id="WP_088990425.1">
    <property type="nucleotide sequence ID" value="NZ_LT607409.1"/>
</dbReference>
<dbReference type="SUPFAM" id="SSF46689">
    <property type="entry name" value="Homeodomain-like"/>
    <property type="match status" value="1"/>
</dbReference>
<reference evidence="6" key="1">
    <citation type="submission" date="2016-06" db="EMBL/GenBank/DDBJ databases">
        <authorList>
            <person name="Varghese N."/>
            <person name="Submissions Spin"/>
        </authorList>
    </citation>
    <scope>NUCLEOTIDE SEQUENCE [LARGE SCALE GENOMIC DNA]</scope>
    <source>
        <strain evidence="6">DSM 45160</strain>
    </source>
</reference>
<gene>
    <name evidence="5" type="ORF">GA0070612_5396</name>
</gene>
<dbReference type="InterPro" id="IPR035418">
    <property type="entry name" value="AraC-bd_2"/>
</dbReference>
<keyword evidence="3" id="KW-0804">Transcription</keyword>
<dbReference type="EMBL" id="LT607409">
    <property type="protein sequence ID" value="SCF25260.1"/>
    <property type="molecule type" value="Genomic_DNA"/>
</dbReference>
<feature type="domain" description="HTH araC/xylS-type" evidence="4">
    <location>
        <begin position="222"/>
        <end position="323"/>
    </location>
</feature>
<dbReference type="InterPro" id="IPR020449">
    <property type="entry name" value="Tscrpt_reg_AraC-type_HTH"/>
</dbReference>
<dbReference type="Gene3D" id="1.10.10.60">
    <property type="entry name" value="Homeodomain-like"/>
    <property type="match status" value="1"/>
</dbReference>
<dbReference type="AlphaFoldDB" id="A0A1C4YX31"/>
<dbReference type="PANTHER" id="PTHR46796:SF6">
    <property type="entry name" value="ARAC SUBFAMILY"/>
    <property type="match status" value="1"/>
</dbReference>
<name>A0A1C4YX31_9ACTN</name>
<dbReference type="Proteomes" id="UP000198224">
    <property type="component" value="Chromosome I"/>
</dbReference>
<dbReference type="Pfam" id="PF14525">
    <property type="entry name" value="AraC_binding_2"/>
    <property type="match status" value="1"/>
</dbReference>
<dbReference type="InterPro" id="IPR018060">
    <property type="entry name" value="HTH_AraC"/>
</dbReference>
<organism evidence="5 6">
    <name type="scientific">Micromonospora chokoriensis</name>
    <dbReference type="NCBI Taxonomy" id="356851"/>
    <lineage>
        <taxon>Bacteria</taxon>
        <taxon>Bacillati</taxon>
        <taxon>Actinomycetota</taxon>
        <taxon>Actinomycetes</taxon>
        <taxon>Micromonosporales</taxon>
        <taxon>Micromonosporaceae</taxon>
        <taxon>Micromonospora</taxon>
    </lineage>
</organism>
<keyword evidence="6" id="KW-1185">Reference proteome</keyword>
<keyword evidence="2 5" id="KW-0238">DNA-binding</keyword>
<dbReference type="PRINTS" id="PR00032">
    <property type="entry name" value="HTHARAC"/>
</dbReference>
<evidence type="ECO:0000256" key="2">
    <source>
        <dbReference type="ARBA" id="ARBA00023125"/>
    </source>
</evidence>
<evidence type="ECO:0000313" key="5">
    <source>
        <dbReference type="EMBL" id="SCF25260.1"/>
    </source>
</evidence>
<dbReference type="PANTHER" id="PTHR46796">
    <property type="entry name" value="HTH-TYPE TRANSCRIPTIONAL ACTIVATOR RHAS-RELATED"/>
    <property type="match status" value="1"/>
</dbReference>
<proteinExistence type="predicted"/>